<dbReference type="Proteomes" id="UP001302676">
    <property type="component" value="Unassembled WGS sequence"/>
</dbReference>
<dbReference type="AlphaFoldDB" id="A0AAN6V4C1"/>
<comment type="caution">
    <text evidence="1">The sequence shown here is derived from an EMBL/GenBank/DDBJ whole genome shotgun (WGS) entry which is preliminary data.</text>
</comment>
<protein>
    <submittedName>
        <fullName evidence="1">Uncharacterized protein</fullName>
    </submittedName>
</protein>
<proteinExistence type="predicted"/>
<name>A0AAN6V4C1_9PEZI</name>
<dbReference type="RefSeq" id="XP_062637585.1">
    <property type="nucleotide sequence ID" value="XM_062780530.1"/>
</dbReference>
<evidence type="ECO:0000313" key="1">
    <source>
        <dbReference type="EMBL" id="KAK4144214.1"/>
    </source>
</evidence>
<dbReference type="EMBL" id="MU853579">
    <property type="protein sequence ID" value="KAK4144214.1"/>
    <property type="molecule type" value="Genomic_DNA"/>
</dbReference>
<reference evidence="1" key="2">
    <citation type="submission" date="2023-05" db="EMBL/GenBank/DDBJ databases">
        <authorList>
            <consortium name="Lawrence Berkeley National Laboratory"/>
            <person name="Steindorff A."/>
            <person name="Hensen N."/>
            <person name="Bonometti L."/>
            <person name="Westerberg I."/>
            <person name="Brannstrom I.O."/>
            <person name="Guillou S."/>
            <person name="Cros-Aarteil S."/>
            <person name="Calhoun S."/>
            <person name="Haridas S."/>
            <person name="Kuo A."/>
            <person name="Mondo S."/>
            <person name="Pangilinan J."/>
            <person name="Riley R."/>
            <person name="Labutti K."/>
            <person name="Andreopoulos B."/>
            <person name="Lipzen A."/>
            <person name="Chen C."/>
            <person name="Yanf M."/>
            <person name="Daum C."/>
            <person name="Ng V."/>
            <person name="Clum A."/>
            <person name="Ohm R."/>
            <person name="Martin F."/>
            <person name="Silar P."/>
            <person name="Natvig D."/>
            <person name="Lalanne C."/>
            <person name="Gautier V."/>
            <person name="Ament-Velasquez S.L."/>
            <person name="Kruys A."/>
            <person name="Hutchinson M.I."/>
            <person name="Powell A.J."/>
            <person name="Barry K."/>
            <person name="Miller A.N."/>
            <person name="Grigoriev I.V."/>
            <person name="Debuchy R."/>
            <person name="Gladieux P."/>
            <person name="Thoren M.H."/>
            <person name="Johannesson H."/>
        </authorList>
    </citation>
    <scope>NUCLEOTIDE SEQUENCE</scope>
    <source>
        <strain evidence="1">CBS 141.50</strain>
    </source>
</reference>
<evidence type="ECO:0000313" key="2">
    <source>
        <dbReference type="Proteomes" id="UP001302676"/>
    </source>
</evidence>
<keyword evidence="2" id="KW-1185">Reference proteome</keyword>
<accession>A0AAN6V4C1</accession>
<sequence length="133" mass="14963">MSDWIEGMRNVKQSAAAEVIGIMSKIPEYSDASIADVDFIISIASAPHSVKNKLLSFPKSPFFQQAQFFFYKDRGGNYIQIDITPVWQSPYLPISAKKLNTIPPGSVPYISPVDLLVAFISKPEQWWRQKLGL</sequence>
<organism evidence="1 2">
    <name type="scientific">Dichotomopilus funicola</name>
    <dbReference type="NCBI Taxonomy" id="1934379"/>
    <lineage>
        <taxon>Eukaryota</taxon>
        <taxon>Fungi</taxon>
        <taxon>Dikarya</taxon>
        <taxon>Ascomycota</taxon>
        <taxon>Pezizomycotina</taxon>
        <taxon>Sordariomycetes</taxon>
        <taxon>Sordariomycetidae</taxon>
        <taxon>Sordariales</taxon>
        <taxon>Chaetomiaceae</taxon>
        <taxon>Dichotomopilus</taxon>
    </lineage>
</organism>
<gene>
    <name evidence="1" type="ORF">C8A04DRAFT_28116</name>
</gene>
<reference evidence="1" key="1">
    <citation type="journal article" date="2023" name="Mol. Phylogenet. Evol.">
        <title>Genome-scale phylogeny and comparative genomics of the fungal order Sordariales.</title>
        <authorList>
            <person name="Hensen N."/>
            <person name="Bonometti L."/>
            <person name="Westerberg I."/>
            <person name="Brannstrom I.O."/>
            <person name="Guillou S."/>
            <person name="Cros-Aarteil S."/>
            <person name="Calhoun S."/>
            <person name="Haridas S."/>
            <person name="Kuo A."/>
            <person name="Mondo S."/>
            <person name="Pangilinan J."/>
            <person name="Riley R."/>
            <person name="LaButti K."/>
            <person name="Andreopoulos B."/>
            <person name="Lipzen A."/>
            <person name="Chen C."/>
            <person name="Yan M."/>
            <person name="Daum C."/>
            <person name="Ng V."/>
            <person name="Clum A."/>
            <person name="Steindorff A."/>
            <person name="Ohm R.A."/>
            <person name="Martin F."/>
            <person name="Silar P."/>
            <person name="Natvig D.O."/>
            <person name="Lalanne C."/>
            <person name="Gautier V."/>
            <person name="Ament-Velasquez S.L."/>
            <person name="Kruys A."/>
            <person name="Hutchinson M.I."/>
            <person name="Powell A.J."/>
            <person name="Barry K."/>
            <person name="Miller A.N."/>
            <person name="Grigoriev I.V."/>
            <person name="Debuchy R."/>
            <person name="Gladieux P."/>
            <person name="Hiltunen Thoren M."/>
            <person name="Johannesson H."/>
        </authorList>
    </citation>
    <scope>NUCLEOTIDE SEQUENCE</scope>
    <source>
        <strain evidence="1">CBS 141.50</strain>
    </source>
</reference>
<dbReference type="GeneID" id="87817143"/>